<name>A0ABM1KUE5_GEKJA</name>
<gene>
    <name evidence="5" type="primary">RILP</name>
</gene>
<dbReference type="InterPro" id="IPR034744">
    <property type="entry name" value="RH2"/>
</dbReference>
<accession>A0ABM1KUE5</accession>
<feature type="region of interest" description="Disordered" evidence="2">
    <location>
        <begin position="326"/>
        <end position="346"/>
    </location>
</feature>
<organism evidence="4 5">
    <name type="scientific">Gekko japonicus</name>
    <name type="common">Schlegel's Japanese gecko</name>
    <dbReference type="NCBI Taxonomy" id="146911"/>
    <lineage>
        <taxon>Eukaryota</taxon>
        <taxon>Metazoa</taxon>
        <taxon>Chordata</taxon>
        <taxon>Craniata</taxon>
        <taxon>Vertebrata</taxon>
        <taxon>Euteleostomi</taxon>
        <taxon>Lepidosauria</taxon>
        <taxon>Squamata</taxon>
        <taxon>Bifurcata</taxon>
        <taxon>Gekkota</taxon>
        <taxon>Gekkonidae</taxon>
        <taxon>Gekkoninae</taxon>
        <taxon>Gekko</taxon>
    </lineage>
</organism>
<evidence type="ECO:0000256" key="1">
    <source>
        <dbReference type="ARBA" id="ARBA00023054"/>
    </source>
</evidence>
<reference evidence="5" key="1">
    <citation type="submission" date="2025-08" db="UniProtKB">
        <authorList>
            <consortium name="RefSeq"/>
        </authorList>
    </citation>
    <scope>IDENTIFICATION</scope>
</reference>
<dbReference type="Gene3D" id="6.10.230.10">
    <property type="match status" value="1"/>
</dbReference>
<keyword evidence="4" id="KW-1185">Reference proteome</keyword>
<evidence type="ECO:0000259" key="3">
    <source>
        <dbReference type="PROSITE" id="PS51777"/>
    </source>
</evidence>
<feature type="compositionally biased region" description="Basic and acidic residues" evidence="2">
    <location>
        <begin position="335"/>
        <end position="346"/>
    </location>
</feature>
<dbReference type="InterPro" id="IPR021563">
    <property type="entry name" value="RILP_dimer"/>
</dbReference>
<dbReference type="PROSITE" id="PS51777">
    <property type="entry name" value="RH2"/>
    <property type="match status" value="1"/>
</dbReference>
<keyword evidence="1" id="KW-0175">Coiled coil</keyword>
<feature type="domain" description="RH2" evidence="3">
    <location>
        <begin position="194"/>
        <end position="270"/>
    </location>
</feature>
<dbReference type="PANTHER" id="PTHR21502">
    <property type="entry name" value="ZINC FINGER PROTEIN DZIP1"/>
    <property type="match status" value="1"/>
</dbReference>
<evidence type="ECO:0000313" key="4">
    <source>
        <dbReference type="Proteomes" id="UP000694871"/>
    </source>
</evidence>
<dbReference type="SUPFAM" id="SSF161256">
    <property type="entry name" value="RILP dimerisation region"/>
    <property type="match status" value="1"/>
</dbReference>
<dbReference type="RefSeq" id="XP_015277332.1">
    <property type="nucleotide sequence ID" value="XM_015421846.1"/>
</dbReference>
<proteinExistence type="predicted"/>
<sequence length="346" mass="38766">MEEPGTKPPSAPRQLALEKVYRLAGDGEQTLSEGQKREHLMQVRLAQVEEENQKLLAQLAGGQSQADRTTRQEREVMLRLKEVVDQQRDEIRAQAHEILSKSRDVEALQEQLSRFMAVNEELRHKLAIVQAQLKKALEEKEGLENALLETSREGNRLNKVRGGREPSRPGTDQGVAAAAAAPPSEEPPCRHQGGRCFSKEELQQILQERNELKTSLFLVREELAYYQRELLNNERIPSLLLAAMKSAIRKQQKKVRAKMLGTPEESGSGEEEEEEGVWLAAPDSDTVDGPVAPSRIKSFFGLWYRSSTTSTKDSSAEACPAAWEIVDPQEAGPEQVEKAEEERKVA</sequence>
<dbReference type="InterPro" id="IPR051241">
    <property type="entry name" value="DZIP_RILPL"/>
</dbReference>
<dbReference type="PANTHER" id="PTHR21502:SF7">
    <property type="entry name" value="RAB-INTERACTING LYSOSOMAL PROTEIN"/>
    <property type="match status" value="1"/>
</dbReference>
<dbReference type="Pfam" id="PF11461">
    <property type="entry name" value="RILP"/>
    <property type="match status" value="1"/>
</dbReference>
<evidence type="ECO:0000256" key="2">
    <source>
        <dbReference type="SAM" id="MobiDB-lite"/>
    </source>
</evidence>
<dbReference type="Proteomes" id="UP000694871">
    <property type="component" value="Unplaced"/>
</dbReference>
<evidence type="ECO:0000313" key="5">
    <source>
        <dbReference type="RefSeq" id="XP_015277332.1"/>
    </source>
</evidence>
<feature type="compositionally biased region" description="Basic and acidic residues" evidence="2">
    <location>
        <begin position="150"/>
        <end position="167"/>
    </location>
</feature>
<dbReference type="GeneID" id="107119383"/>
<feature type="region of interest" description="Disordered" evidence="2">
    <location>
        <begin position="147"/>
        <end position="193"/>
    </location>
</feature>
<protein>
    <submittedName>
        <fullName evidence="5">Rab-interacting lysosomal protein</fullName>
    </submittedName>
</protein>